<keyword evidence="8" id="KW-1185">Reference proteome</keyword>
<reference evidence="7 8" key="1">
    <citation type="submission" date="2024-08" db="EMBL/GenBank/DDBJ databases">
        <authorList>
            <person name="Ishaq N."/>
        </authorList>
    </citation>
    <scope>NUCLEOTIDE SEQUENCE [LARGE SCALE GENOMIC DNA]</scope>
    <source>
        <strain evidence="7 8">DSM 18651</strain>
    </source>
</reference>
<dbReference type="CDD" id="cd00090">
    <property type="entry name" value="HTH_ARSR"/>
    <property type="match status" value="1"/>
</dbReference>
<gene>
    <name evidence="7" type="ORF">ACCI49_21295</name>
</gene>
<dbReference type="InterPro" id="IPR011991">
    <property type="entry name" value="ArsR-like_HTH"/>
</dbReference>
<organism evidence="7 8">
    <name type="scientific">Microbulbifer epialgicus</name>
    <dbReference type="NCBI Taxonomy" id="393907"/>
    <lineage>
        <taxon>Bacteria</taxon>
        <taxon>Pseudomonadati</taxon>
        <taxon>Pseudomonadota</taxon>
        <taxon>Gammaproteobacteria</taxon>
        <taxon>Cellvibrionales</taxon>
        <taxon>Microbulbiferaceae</taxon>
        <taxon>Microbulbifer</taxon>
    </lineage>
</organism>
<dbReference type="InterPro" id="IPR036388">
    <property type="entry name" value="WH-like_DNA-bd_sf"/>
</dbReference>
<evidence type="ECO:0000256" key="2">
    <source>
        <dbReference type="ARBA" id="ARBA00022490"/>
    </source>
</evidence>
<dbReference type="InterPro" id="IPR039422">
    <property type="entry name" value="MarR/SlyA-like"/>
</dbReference>
<dbReference type="InterPro" id="IPR036390">
    <property type="entry name" value="WH_DNA-bd_sf"/>
</dbReference>
<proteinExistence type="predicted"/>
<evidence type="ECO:0000313" key="7">
    <source>
        <dbReference type="EMBL" id="MFA0813435.1"/>
    </source>
</evidence>
<protein>
    <submittedName>
        <fullName evidence="7">MarR family winged helix-turn-helix transcriptional regulator</fullName>
    </submittedName>
</protein>
<dbReference type="InterPro" id="IPR000835">
    <property type="entry name" value="HTH_MarR-typ"/>
</dbReference>
<keyword evidence="2" id="KW-0963">Cytoplasm</keyword>
<feature type="domain" description="HTH marR-type" evidence="6">
    <location>
        <begin position="10"/>
        <end position="140"/>
    </location>
</feature>
<sequence>MKNIQIPGLANSFFFTLDSVSLSLSKIHKPLLEELGITYAQYLIMLLVQEKDGITATEMSLHLGQSRPALSPMIKKLESQNLICRYRDPQDKRRVCIKLTDRSNSVLREAELIPGEALRACGLDSQAVYELKSQIDAICQSLCSPRKTCIIPSRE</sequence>
<keyword evidence="4" id="KW-0238">DNA-binding</keyword>
<dbReference type="Pfam" id="PF22381">
    <property type="entry name" value="Staph_reg_Sar_Rot"/>
    <property type="match status" value="1"/>
</dbReference>
<keyword evidence="5" id="KW-0804">Transcription</keyword>
<dbReference type="Proteomes" id="UP001569428">
    <property type="component" value="Unassembled WGS sequence"/>
</dbReference>
<keyword evidence="3" id="KW-0805">Transcription regulation</keyword>
<evidence type="ECO:0000259" key="6">
    <source>
        <dbReference type="PROSITE" id="PS50995"/>
    </source>
</evidence>
<dbReference type="SUPFAM" id="SSF46785">
    <property type="entry name" value="Winged helix' DNA-binding domain"/>
    <property type="match status" value="1"/>
</dbReference>
<evidence type="ECO:0000256" key="5">
    <source>
        <dbReference type="ARBA" id="ARBA00023163"/>
    </source>
</evidence>
<name>A0ABV4P608_9GAMM</name>
<dbReference type="PROSITE" id="PS50995">
    <property type="entry name" value="HTH_MARR_2"/>
    <property type="match status" value="1"/>
</dbReference>
<dbReference type="SMART" id="SM00347">
    <property type="entry name" value="HTH_MARR"/>
    <property type="match status" value="1"/>
</dbReference>
<comment type="subcellular location">
    <subcellularLocation>
        <location evidence="1">Cytoplasm</location>
    </subcellularLocation>
</comment>
<dbReference type="InterPro" id="IPR055166">
    <property type="entry name" value="Transc_reg_Sar_Rot_HTH"/>
</dbReference>
<evidence type="ECO:0000256" key="1">
    <source>
        <dbReference type="ARBA" id="ARBA00004496"/>
    </source>
</evidence>
<dbReference type="Gene3D" id="1.10.10.10">
    <property type="entry name" value="Winged helix-like DNA-binding domain superfamily/Winged helix DNA-binding domain"/>
    <property type="match status" value="1"/>
</dbReference>
<dbReference type="RefSeq" id="WP_371841243.1">
    <property type="nucleotide sequence ID" value="NZ_JBGMEK010000094.1"/>
</dbReference>
<comment type="caution">
    <text evidence="7">The sequence shown here is derived from an EMBL/GenBank/DDBJ whole genome shotgun (WGS) entry which is preliminary data.</text>
</comment>
<evidence type="ECO:0000256" key="3">
    <source>
        <dbReference type="ARBA" id="ARBA00023015"/>
    </source>
</evidence>
<accession>A0ABV4P608</accession>
<evidence type="ECO:0000256" key="4">
    <source>
        <dbReference type="ARBA" id="ARBA00023125"/>
    </source>
</evidence>
<dbReference type="EMBL" id="JBGMEK010000094">
    <property type="protein sequence ID" value="MFA0813435.1"/>
    <property type="molecule type" value="Genomic_DNA"/>
</dbReference>
<evidence type="ECO:0000313" key="8">
    <source>
        <dbReference type="Proteomes" id="UP001569428"/>
    </source>
</evidence>
<dbReference type="PANTHER" id="PTHR33164:SF5">
    <property type="entry name" value="ORGANIC HYDROPEROXIDE RESISTANCE TRANSCRIPTIONAL REGULATOR"/>
    <property type="match status" value="1"/>
</dbReference>
<dbReference type="PANTHER" id="PTHR33164">
    <property type="entry name" value="TRANSCRIPTIONAL REGULATOR, MARR FAMILY"/>
    <property type="match status" value="1"/>
</dbReference>